<feature type="domain" description="HTH cro/C1-type" evidence="1">
    <location>
        <begin position="12"/>
        <end position="59"/>
    </location>
</feature>
<dbReference type="RefSeq" id="WP_067484898.1">
    <property type="nucleotide sequence ID" value="NZ_JAQELK010000009.1"/>
</dbReference>
<keyword evidence="3" id="KW-1185">Reference proteome</keyword>
<proteinExistence type="predicted"/>
<dbReference type="SMART" id="SM00530">
    <property type="entry name" value="HTH_XRE"/>
    <property type="match status" value="1"/>
</dbReference>
<sequence length="111" mass="12619">MILYERVSELSKKQGISLNKLAEDIGLSKNVIYQWRTSSPKAETLEKVAEYFHVSVDYLLGRTNTPALGDKVKLPEDLDKILDNVKSFDGKPMTDNDREAIRAFLEGRMSK</sequence>
<accession>A0A179EQ53</accession>
<dbReference type="GO" id="GO:0003677">
    <property type="term" value="F:DNA binding"/>
    <property type="evidence" value="ECO:0007669"/>
    <property type="project" value="InterPro"/>
</dbReference>
<evidence type="ECO:0000313" key="3">
    <source>
        <dbReference type="Proteomes" id="UP000078516"/>
    </source>
</evidence>
<dbReference type="InterPro" id="IPR010982">
    <property type="entry name" value="Lambda_DNA-bd_dom_sf"/>
</dbReference>
<organism evidence="2 3">
    <name type="scientific">Enterococcus thailandicus</name>
    <dbReference type="NCBI Taxonomy" id="417368"/>
    <lineage>
        <taxon>Bacteria</taxon>
        <taxon>Bacillati</taxon>
        <taxon>Bacillota</taxon>
        <taxon>Bacilli</taxon>
        <taxon>Lactobacillales</taxon>
        <taxon>Enterococcaceae</taxon>
        <taxon>Enterococcus</taxon>
    </lineage>
</organism>
<dbReference type="SUPFAM" id="SSF47413">
    <property type="entry name" value="lambda repressor-like DNA-binding domains"/>
    <property type="match status" value="1"/>
</dbReference>
<dbReference type="Gene3D" id="1.10.260.40">
    <property type="entry name" value="lambda repressor-like DNA-binding domains"/>
    <property type="match status" value="1"/>
</dbReference>
<dbReference type="PROSITE" id="PS50943">
    <property type="entry name" value="HTH_CROC1"/>
    <property type="match status" value="1"/>
</dbReference>
<dbReference type="EMBL" id="LWMN01000016">
    <property type="protein sequence ID" value="OAQ55000.1"/>
    <property type="molecule type" value="Genomic_DNA"/>
</dbReference>
<dbReference type="Proteomes" id="UP000078516">
    <property type="component" value="Unassembled WGS sequence"/>
</dbReference>
<dbReference type="AlphaFoldDB" id="A0A179EQ53"/>
<dbReference type="Pfam" id="PF01381">
    <property type="entry name" value="HTH_3"/>
    <property type="match status" value="1"/>
</dbReference>
<name>A0A179EQ53_ENTTH</name>
<evidence type="ECO:0000313" key="2">
    <source>
        <dbReference type="EMBL" id="OAQ55000.1"/>
    </source>
</evidence>
<protein>
    <submittedName>
        <fullName evidence="2">Transcriptional regulator</fullName>
    </submittedName>
</protein>
<comment type="caution">
    <text evidence="2">The sequence shown here is derived from an EMBL/GenBank/DDBJ whole genome shotgun (WGS) entry which is preliminary data.</text>
</comment>
<reference evidence="2 3" key="1">
    <citation type="submission" date="2016-04" db="EMBL/GenBank/DDBJ databases">
        <title>Draft genome of an Enterococcus thailandicus strain isolated from bovine feces.</title>
        <authorList>
            <person name="Beukers A.G."/>
            <person name="Zaheer R."/>
            <person name="Goji N."/>
            <person name="Cook S.R."/>
            <person name="Amoako K."/>
            <person name="Chaves A.V."/>
            <person name="Ward M.P."/>
            <person name="Mcallister T.A."/>
        </authorList>
    </citation>
    <scope>NUCLEOTIDE SEQUENCE [LARGE SCALE GENOMIC DNA]</scope>
    <source>
        <strain evidence="2 3">F0711D 46</strain>
    </source>
</reference>
<dbReference type="CDD" id="cd00093">
    <property type="entry name" value="HTH_XRE"/>
    <property type="match status" value="1"/>
</dbReference>
<gene>
    <name evidence="2" type="ORF">A6E74_10385</name>
</gene>
<evidence type="ECO:0000259" key="1">
    <source>
        <dbReference type="PROSITE" id="PS50943"/>
    </source>
</evidence>
<dbReference type="InterPro" id="IPR001387">
    <property type="entry name" value="Cro/C1-type_HTH"/>
</dbReference>